<protein>
    <recommendedName>
        <fullName evidence="7">PTS EIIB type-1 domain-containing protein</fullName>
    </recommendedName>
</protein>
<evidence type="ECO:0000256" key="2">
    <source>
        <dbReference type="ARBA" id="ARBA00022597"/>
    </source>
</evidence>
<dbReference type="PROSITE" id="PS51098">
    <property type="entry name" value="PTS_EIIB_TYPE_1"/>
    <property type="match status" value="1"/>
</dbReference>
<dbReference type="GO" id="GO:0016301">
    <property type="term" value="F:kinase activity"/>
    <property type="evidence" value="ECO:0007669"/>
    <property type="project" value="UniProtKB-KW"/>
</dbReference>
<dbReference type="GO" id="GO:0005886">
    <property type="term" value="C:plasma membrane"/>
    <property type="evidence" value="ECO:0007669"/>
    <property type="project" value="TreeGrafter"/>
</dbReference>
<name>A0A375A8A0_9GAMM</name>
<dbReference type="NCBIfam" id="TIGR00826">
    <property type="entry name" value="EIIB_glc"/>
    <property type="match status" value="1"/>
</dbReference>
<keyword evidence="5" id="KW-0418">Kinase</keyword>
<gene>
    <name evidence="8" type="primary">ganC</name>
    <name evidence="8" type="ORF">DAQ1742_01192</name>
</gene>
<dbReference type="InterPro" id="IPR018113">
    <property type="entry name" value="PTrfase_EIIB_Cys"/>
</dbReference>
<dbReference type="EMBL" id="LT615367">
    <property type="protein sequence ID" value="SLM62201.1"/>
    <property type="molecule type" value="Genomic_DNA"/>
</dbReference>
<organism evidence="8 9">
    <name type="scientific">Dickeya aquatica</name>
    <dbReference type="NCBI Taxonomy" id="1401087"/>
    <lineage>
        <taxon>Bacteria</taxon>
        <taxon>Pseudomonadati</taxon>
        <taxon>Pseudomonadota</taxon>
        <taxon>Gammaproteobacteria</taxon>
        <taxon>Enterobacterales</taxon>
        <taxon>Pectobacteriaceae</taxon>
        <taxon>Dickeya</taxon>
    </lineage>
</organism>
<dbReference type="InterPro" id="IPR036878">
    <property type="entry name" value="Glu_permease_IIB"/>
</dbReference>
<dbReference type="RefSeq" id="WP_180706245.1">
    <property type="nucleotide sequence ID" value="NZ_LT615367.1"/>
</dbReference>
<evidence type="ECO:0000313" key="9">
    <source>
        <dbReference type="Proteomes" id="UP000294820"/>
    </source>
</evidence>
<dbReference type="KEGG" id="daq:DAQ1742_01192"/>
<dbReference type="Pfam" id="PF00367">
    <property type="entry name" value="PTS_EIIB"/>
    <property type="match status" value="1"/>
</dbReference>
<dbReference type="Gene3D" id="3.30.1360.60">
    <property type="entry name" value="Glucose permease domain IIB"/>
    <property type="match status" value="1"/>
</dbReference>
<evidence type="ECO:0000256" key="6">
    <source>
        <dbReference type="PROSITE-ProRule" id="PRU00421"/>
    </source>
</evidence>
<reference evidence="8 9" key="1">
    <citation type="submission" date="2016-09" db="EMBL/GenBank/DDBJ databases">
        <authorList>
            <person name="Reverchon S."/>
            <person name="Nasser W."/>
            <person name="Leonard S."/>
            <person name="Brochier C."/>
            <person name="Duprey A."/>
        </authorList>
    </citation>
    <scope>NUCLEOTIDE SEQUENCE [LARGE SCALE GENOMIC DNA]</scope>
    <source>
        <strain evidence="8 9">174/2</strain>
    </source>
</reference>
<evidence type="ECO:0000256" key="5">
    <source>
        <dbReference type="ARBA" id="ARBA00022777"/>
    </source>
</evidence>
<dbReference type="PANTHER" id="PTHR30009:SF20">
    <property type="entry name" value="PTS SYSTEM GLUCOSE-SPECIFIC EIICB COMPONENT-RELATED"/>
    <property type="match status" value="1"/>
</dbReference>
<dbReference type="GO" id="GO:1904659">
    <property type="term" value="P:D-glucose transmembrane transport"/>
    <property type="evidence" value="ECO:0007669"/>
    <property type="project" value="TreeGrafter"/>
</dbReference>
<evidence type="ECO:0000256" key="1">
    <source>
        <dbReference type="ARBA" id="ARBA00022448"/>
    </source>
</evidence>
<keyword evidence="2" id="KW-0762">Sugar transport</keyword>
<dbReference type="GO" id="GO:0009401">
    <property type="term" value="P:phosphoenolpyruvate-dependent sugar phosphotransferase system"/>
    <property type="evidence" value="ECO:0007669"/>
    <property type="project" value="UniProtKB-KW"/>
</dbReference>
<dbReference type="AlphaFoldDB" id="A0A375A8A0"/>
<keyword evidence="4" id="KW-0598">Phosphotransferase system</keyword>
<feature type="active site" description="Phosphocysteine intermediate; for EIIB activity" evidence="6">
    <location>
        <position position="47"/>
    </location>
</feature>
<dbReference type="Proteomes" id="UP000294820">
    <property type="component" value="Chromosome 1"/>
</dbReference>
<evidence type="ECO:0000313" key="8">
    <source>
        <dbReference type="EMBL" id="SLM62201.1"/>
    </source>
</evidence>
<dbReference type="SUPFAM" id="SSF55604">
    <property type="entry name" value="Glucose permease domain IIB"/>
    <property type="match status" value="1"/>
</dbReference>
<dbReference type="GO" id="GO:0008982">
    <property type="term" value="F:protein-N(PI)-phosphohistidine-sugar phosphotransferase activity"/>
    <property type="evidence" value="ECO:0007669"/>
    <property type="project" value="InterPro"/>
</dbReference>
<feature type="domain" description="PTS EIIB type-1" evidence="7">
    <location>
        <begin position="25"/>
        <end position="106"/>
    </location>
</feature>
<dbReference type="InterPro" id="IPR050429">
    <property type="entry name" value="PTS_Glucose_EIICBA"/>
</dbReference>
<dbReference type="PANTHER" id="PTHR30009">
    <property type="entry name" value="CYTOCHROME C-TYPE SYNTHESIS PROTEIN AND PTS TRANSMEMBRANE COMPONENT"/>
    <property type="match status" value="1"/>
</dbReference>
<dbReference type="InterPro" id="IPR001996">
    <property type="entry name" value="PTS_IIB_1"/>
</dbReference>
<proteinExistence type="predicted"/>
<evidence type="ECO:0000256" key="3">
    <source>
        <dbReference type="ARBA" id="ARBA00022679"/>
    </source>
</evidence>
<keyword evidence="9" id="KW-1185">Reference proteome</keyword>
<keyword evidence="3" id="KW-0808">Transferase</keyword>
<sequence>MIKLRAFTRYFSQPKPAPAFTEAEKQHIQRLLHGFGGQANIEQVDACITRLRVTVKNLKLVDSQGLQQEGALGVIILGQQVHAIFGQQSDALRQLLTEHFSREGGNNKAIKITVIIISEIHE</sequence>
<dbReference type="PROSITE" id="PS01035">
    <property type="entry name" value="PTS_EIIB_TYPE_1_CYS"/>
    <property type="match status" value="1"/>
</dbReference>
<keyword evidence="1" id="KW-0813">Transport</keyword>
<accession>A0A375A8A0</accession>
<dbReference type="GO" id="GO:0090564">
    <property type="term" value="F:protein-phosphocysteine-glucose phosphotransferase system transporter activity"/>
    <property type="evidence" value="ECO:0007669"/>
    <property type="project" value="TreeGrafter"/>
</dbReference>
<evidence type="ECO:0000259" key="7">
    <source>
        <dbReference type="PROSITE" id="PS51098"/>
    </source>
</evidence>
<evidence type="ECO:0000256" key="4">
    <source>
        <dbReference type="ARBA" id="ARBA00022683"/>
    </source>
</evidence>